<dbReference type="GO" id="GO:0035299">
    <property type="term" value="F:inositol-1,3,4,5,6-pentakisphosphate 2-kinase activity"/>
    <property type="evidence" value="ECO:0007669"/>
    <property type="project" value="UniProtKB-EC"/>
</dbReference>
<comment type="function">
    <text evidence="1">Has kinase activity and phosphorylates inositol-1,3,4,5,6-pentakisphosphate (Ins(1,3,4,5,6)P5) to produce 1,2,3,4,5,6-hexakisphosphate (InsP6), also known as phytate.</text>
</comment>
<comment type="catalytic activity">
    <reaction evidence="9">
        <text>1D-myo-inositol 1,3,4,5,6-pentakisphosphate + ATP = 1D-myo-inositol hexakisphosphate + ADP + H(+)</text>
        <dbReference type="Rhea" id="RHEA:20313"/>
        <dbReference type="ChEBI" id="CHEBI:15378"/>
        <dbReference type="ChEBI" id="CHEBI:30616"/>
        <dbReference type="ChEBI" id="CHEBI:57733"/>
        <dbReference type="ChEBI" id="CHEBI:58130"/>
        <dbReference type="ChEBI" id="CHEBI:456216"/>
        <dbReference type="EC" id="2.7.1.158"/>
    </reaction>
</comment>
<gene>
    <name evidence="11" type="ORF">K490DRAFT_66887</name>
</gene>
<dbReference type="GO" id="GO:0005524">
    <property type="term" value="F:ATP binding"/>
    <property type="evidence" value="ECO:0007669"/>
    <property type="project" value="UniProtKB-KW"/>
</dbReference>
<dbReference type="EC" id="2.7.1.158" evidence="3 9"/>
<protein>
    <recommendedName>
        <fullName evidence="4 9">Inositol-pentakisphosphate 2-kinase</fullName>
        <ecNumber evidence="3 9">2.7.1.158</ecNumber>
    </recommendedName>
</protein>
<dbReference type="Proteomes" id="UP000799776">
    <property type="component" value="Unassembled WGS sequence"/>
</dbReference>
<keyword evidence="7 9" id="KW-0418">Kinase</keyword>
<evidence type="ECO:0000256" key="1">
    <source>
        <dbReference type="ARBA" id="ARBA00003979"/>
    </source>
</evidence>
<evidence type="ECO:0000256" key="6">
    <source>
        <dbReference type="ARBA" id="ARBA00022741"/>
    </source>
</evidence>
<evidence type="ECO:0000313" key="11">
    <source>
        <dbReference type="EMBL" id="KAF2086335.1"/>
    </source>
</evidence>
<reference evidence="11" key="1">
    <citation type="journal article" date="2020" name="Stud. Mycol.">
        <title>101 Dothideomycetes genomes: a test case for predicting lifestyles and emergence of pathogens.</title>
        <authorList>
            <person name="Haridas S."/>
            <person name="Albert R."/>
            <person name="Binder M."/>
            <person name="Bloem J."/>
            <person name="Labutti K."/>
            <person name="Salamov A."/>
            <person name="Andreopoulos B."/>
            <person name="Baker S."/>
            <person name="Barry K."/>
            <person name="Bills G."/>
            <person name="Bluhm B."/>
            <person name="Cannon C."/>
            <person name="Castanera R."/>
            <person name="Culley D."/>
            <person name="Daum C."/>
            <person name="Ezra D."/>
            <person name="Gonzalez J."/>
            <person name="Henrissat B."/>
            <person name="Kuo A."/>
            <person name="Liang C."/>
            <person name="Lipzen A."/>
            <person name="Lutzoni F."/>
            <person name="Magnuson J."/>
            <person name="Mondo S."/>
            <person name="Nolan M."/>
            <person name="Ohm R."/>
            <person name="Pangilinan J."/>
            <person name="Park H.-J."/>
            <person name="Ramirez L."/>
            <person name="Alfaro M."/>
            <person name="Sun H."/>
            <person name="Tritt A."/>
            <person name="Yoshinaga Y."/>
            <person name="Zwiers L.-H."/>
            <person name="Turgeon B."/>
            <person name="Goodwin S."/>
            <person name="Spatafora J."/>
            <person name="Crous P."/>
            <person name="Grigoriev I."/>
        </authorList>
    </citation>
    <scope>NUCLEOTIDE SEQUENCE</scope>
    <source>
        <strain evidence="11">CBS 121410</strain>
    </source>
</reference>
<accession>A0A9P4HR05</accession>
<evidence type="ECO:0000256" key="4">
    <source>
        <dbReference type="ARBA" id="ARBA00014846"/>
    </source>
</evidence>
<dbReference type="PANTHER" id="PTHR14456">
    <property type="entry name" value="INOSITOL POLYPHOSPHATE KINASE 1"/>
    <property type="match status" value="1"/>
</dbReference>
<keyword evidence="12" id="KW-1185">Reference proteome</keyword>
<keyword evidence="5 9" id="KW-0808">Transferase</keyword>
<proteinExistence type="inferred from homology"/>
<comment type="similarity">
    <text evidence="2">Belongs to the IPK1 type 1 family.</text>
</comment>
<dbReference type="PANTHER" id="PTHR14456:SF2">
    <property type="entry name" value="INOSITOL-PENTAKISPHOSPHATE 2-KINASE"/>
    <property type="match status" value="1"/>
</dbReference>
<dbReference type="InterPro" id="IPR009286">
    <property type="entry name" value="Ins_P5_2-kin"/>
</dbReference>
<dbReference type="EMBL" id="ML978725">
    <property type="protein sequence ID" value="KAF2086335.1"/>
    <property type="molecule type" value="Genomic_DNA"/>
</dbReference>
<evidence type="ECO:0000313" key="12">
    <source>
        <dbReference type="Proteomes" id="UP000799776"/>
    </source>
</evidence>
<dbReference type="AlphaFoldDB" id="A0A9P4HR05"/>
<comment type="function">
    <text evidence="9">Phosphorylates Ins(1,3,4,5,6)P5 at position 2 to form Ins(1,2,3,4,5,6)P6 (InsP6 or phytate).</text>
</comment>
<evidence type="ECO:0000256" key="7">
    <source>
        <dbReference type="ARBA" id="ARBA00022777"/>
    </source>
</evidence>
<keyword evidence="6 9" id="KW-0547">Nucleotide-binding</keyword>
<name>A0A9P4HR05_9PEZI</name>
<evidence type="ECO:0000256" key="2">
    <source>
        <dbReference type="ARBA" id="ARBA00008305"/>
    </source>
</evidence>
<dbReference type="Pfam" id="PF06090">
    <property type="entry name" value="Ins_P5_2-kin"/>
    <property type="match status" value="1"/>
</dbReference>
<evidence type="ECO:0000256" key="8">
    <source>
        <dbReference type="ARBA" id="ARBA00022840"/>
    </source>
</evidence>
<evidence type="ECO:0000256" key="10">
    <source>
        <dbReference type="SAM" id="MobiDB-lite"/>
    </source>
</evidence>
<feature type="region of interest" description="Disordered" evidence="10">
    <location>
        <begin position="239"/>
        <end position="258"/>
    </location>
</feature>
<evidence type="ECO:0000256" key="5">
    <source>
        <dbReference type="ARBA" id="ARBA00022679"/>
    </source>
</evidence>
<dbReference type="GO" id="GO:0005634">
    <property type="term" value="C:nucleus"/>
    <property type="evidence" value="ECO:0007669"/>
    <property type="project" value="TreeGrafter"/>
</dbReference>
<organism evidence="11 12">
    <name type="scientific">Saccharata proteae CBS 121410</name>
    <dbReference type="NCBI Taxonomy" id="1314787"/>
    <lineage>
        <taxon>Eukaryota</taxon>
        <taxon>Fungi</taxon>
        <taxon>Dikarya</taxon>
        <taxon>Ascomycota</taxon>
        <taxon>Pezizomycotina</taxon>
        <taxon>Dothideomycetes</taxon>
        <taxon>Dothideomycetes incertae sedis</taxon>
        <taxon>Botryosphaeriales</taxon>
        <taxon>Saccharataceae</taxon>
        <taxon>Saccharata</taxon>
    </lineage>
</organism>
<keyword evidence="8 9" id="KW-0067">ATP-binding</keyword>
<dbReference type="OrthoDB" id="272370at2759"/>
<sequence length="385" mass="43357">MVISARYAPRPPFLDLSMPPSPQPQELELSFLAEGNANVIFTLTPKTTSTTTASSIDVNTLLRVKKVVPFYLDSERTQRFHERTIGSLIQAEHLVPQRLVKLGPAMIERLNAELQTRENEGARPVGRLGRFLHPSDYGMFVRNMSSYNEHESVTIEFKPKWLAQSPTAPEAARRCRTCALRAQRKAERKGQLGLKTKADLCPLNMMTGSPTMVQRTIEHLVDNPANYVGCVPSWLTQPKSNQQAIPNHSPVAGASRGRSRGELVSRLTQYFGHGSTGYRLLTTLHNLQKRFDPGGILEMTETTPSDEFLLAMTLRDCSLYVKVYQKDIEARLGDLDPKVAKGGKLQQWQGIERRLLDESWYLGEDETCALSKLPRPPDTRRSETW</sequence>
<comment type="domain">
    <text evidence="9">The EXKPK motif is conserved in inositol-pentakisphosphate 2-kinases of both family 1 and 2.</text>
</comment>
<dbReference type="GO" id="GO:0032958">
    <property type="term" value="P:inositol phosphate biosynthetic process"/>
    <property type="evidence" value="ECO:0007669"/>
    <property type="project" value="TreeGrafter"/>
</dbReference>
<evidence type="ECO:0000256" key="3">
    <source>
        <dbReference type="ARBA" id="ARBA00012023"/>
    </source>
</evidence>
<evidence type="ECO:0000256" key="9">
    <source>
        <dbReference type="RuleBase" id="RU364126"/>
    </source>
</evidence>
<comment type="caution">
    <text evidence="11">The sequence shown here is derived from an EMBL/GenBank/DDBJ whole genome shotgun (WGS) entry which is preliminary data.</text>
</comment>